<reference evidence="1" key="2">
    <citation type="submission" date="2012-06" db="EMBL/GenBank/DDBJ databases">
        <authorList>
            <person name="Yu Y."/>
            <person name="Currie J."/>
            <person name="Lomeli R."/>
            <person name="Angelova A."/>
            <person name="Collura K."/>
            <person name="Wissotski M."/>
            <person name="Campos D."/>
            <person name="Kudrna D."/>
            <person name="Golser W."/>
            <person name="Ashely E."/>
            <person name="Descour A."/>
            <person name="Fernandes J."/>
            <person name="Soderlund C."/>
            <person name="Walbot V."/>
        </authorList>
    </citation>
    <scope>NUCLEOTIDE SEQUENCE</scope>
    <source>
        <strain evidence="1">B73</strain>
    </source>
</reference>
<sequence>MMHILLRNYPLYLCLLIIFMNEKVLHMKIYFFLLYFKVGYYIISSRKTLKPSSTLPFLHNPSSNSSTTSGANPNPFLFMSACTSIAASASRAIQCPLTNHSNVVALESIAPINIFLNISSATPTSPDWQYPLIIVLYAVISG</sequence>
<organism evidence="1">
    <name type="scientific">Zea mays</name>
    <name type="common">Maize</name>
    <dbReference type="NCBI Taxonomy" id="4577"/>
    <lineage>
        <taxon>Eukaryota</taxon>
        <taxon>Viridiplantae</taxon>
        <taxon>Streptophyta</taxon>
        <taxon>Embryophyta</taxon>
        <taxon>Tracheophyta</taxon>
        <taxon>Spermatophyta</taxon>
        <taxon>Magnoliopsida</taxon>
        <taxon>Liliopsida</taxon>
        <taxon>Poales</taxon>
        <taxon>Poaceae</taxon>
        <taxon>PACMAD clade</taxon>
        <taxon>Panicoideae</taxon>
        <taxon>Andropogonodae</taxon>
        <taxon>Andropogoneae</taxon>
        <taxon>Tripsacinae</taxon>
        <taxon>Zea</taxon>
    </lineage>
</organism>
<accession>C4J1B3</accession>
<dbReference type="HOGENOM" id="CLU_1818659_0_0_1"/>
<dbReference type="EMBL" id="BT084610">
    <property type="protein sequence ID" value="ACR34963.1"/>
    <property type="molecule type" value="mRNA"/>
</dbReference>
<dbReference type="RefSeq" id="NP_001182866.1">
    <property type="nucleotide sequence ID" value="NM_001195937.1"/>
</dbReference>
<proteinExistence type="evidence at transcript level"/>
<protein>
    <submittedName>
        <fullName evidence="1">Uncharacterized protein</fullName>
    </submittedName>
</protein>
<reference evidence="1" key="1">
    <citation type="journal article" date="2009" name="PLoS Genet.">
        <title>Sequencing, mapping, and analysis of 27,455 maize full-length cDNAs.</title>
        <authorList>
            <person name="Soderlund C."/>
            <person name="Descour A."/>
            <person name="Kudrna D."/>
            <person name="Bomhoff M."/>
            <person name="Boyd L."/>
            <person name="Currie J."/>
            <person name="Angelova A."/>
            <person name="Collura K."/>
            <person name="Wissotski M."/>
            <person name="Ashley E."/>
            <person name="Morrow D."/>
            <person name="Fernandes J."/>
            <person name="Walbot V."/>
            <person name="Yu Y."/>
        </authorList>
    </citation>
    <scope>NUCLEOTIDE SEQUENCE</scope>
    <source>
        <strain evidence="1">B73</strain>
    </source>
</reference>
<dbReference type="AlphaFoldDB" id="C4J1B3"/>
<evidence type="ECO:0000313" key="1">
    <source>
        <dbReference type="EMBL" id="ACR34963.1"/>
    </source>
</evidence>
<name>C4J1B3_MAIZE</name>
<dbReference type="GeneID" id="100501129"/>
<dbReference type="KEGG" id="zma:100501129"/>